<keyword evidence="1" id="KW-1133">Transmembrane helix</keyword>
<dbReference type="EMBL" id="AAFJDY010000046">
    <property type="protein sequence ID" value="EBG5396252.1"/>
    <property type="molecule type" value="Genomic_DNA"/>
</dbReference>
<proteinExistence type="predicted"/>
<feature type="transmembrane region" description="Helical" evidence="1">
    <location>
        <begin position="50"/>
        <end position="70"/>
    </location>
</feature>
<dbReference type="RefSeq" id="WP_000130605.1">
    <property type="nucleotide sequence ID" value="NZ_OU943336.1"/>
</dbReference>
<feature type="transmembrane region" description="Helical" evidence="1">
    <location>
        <begin position="12"/>
        <end position="30"/>
    </location>
</feature>
<accession>A0A5X9T1Z5</accession>
<dbReference type="AlphaFoldDB" id="A0A5X9T1Z5"/>
<name>A0A5X9T1Z5_SALTI</name>
<sequence length="88" mass="10151">MTDLFDIIYSDHPKSAIFFLFFIVVNLILWGWNKKHPNRKGENDALKKPLVFFLIVAGVIYFILVGISVVDYSKSKNPVSDVQYNTIK</sequence>
<keyword evidence="1" id="KW-0812">Transmembrane</keyword>
<evidence type="ECO:0000313" key="2">
    <source>
        <dbReference type="EMBL" id="EBG5396252.1"/>
    </source>
</evidence>
<protein>
    <submittedName>
        <fullName evidence="2">Uncharacterized protein</fullName>
    </submittedName>
</protein>
<gene>
    <name evidence="2" type="ORF">FI137_20995</name>
</gene>
<comment type="caution">
    <text evidence="2">The sequence shown here is derived from an EMBL/GenBank/DDBJ whole genome shotgun (WGS) entry which is preliminary data.</text>
</comment>
<evidence type="ECO:0000256" key="1">
    <source>
        <dbReference type="SAM" id="Phobius"/>
    </source>
</evidence>
<reference evidence="2" key="1">
    <citation type="submission" date="2019-06" db="EMBL/GenBank/DDBJ databases">
        <authorList>
            <person name="Ashton P.M."/>
            <person name="Dallman T."/>
            <person name="Nair S."/>
            <person name="De Pinna E."/>
            <person name="Peters T."/>
            <person name="Grant K."/>
        </authorList>
    </citation>
    <scope>NUCLEOTIDE SEQUENCE</scope>
    <source>
        <strain evidence="2">731618</strain>
    </source>
</reference>
<keyword evidence="1" id="KW-0472">Membrane</keyword>
<organism evidence="2">
    <name type="scientific">Salmonella typhi</name>
    <dbReference type="NCBI Taxonomy" id="90370"/>
    <lineage>
        <taxon>Bacteria</taxon>
        <taxon>Pseudomonadati</taxon>
        <taxon>Pseudomonadota</taxon>
        <taxon>Gammaproteobacteria</taxon>
        <taxon>Enterobacterales</taxon>
        <taxon>Enterobacteriaceae</taxon>
        <taxon>Salmonella</taxon>
    </lineage>
</organism>